<evidence type="ECO:0000313" key="1">
    <source>
        <dbReference type="EMBL" id="RAH49437.1"/>
    </source>
</evidence>
<name>A0ACD1GJL1_9EURO</name>
<reference evidence="1" key="1">
    <citation type="submission" date="2018-02" db="EMBL/GenBank/DDBJ databases">
        <title>The genomes of Aspergillus section Nigri reveals drivers in fungal speciation.</title>
        <authorList>
            <consortium name="DOE Joint Genome Institute"/>
            <person name="Vesth T.C."/>
            <person name="Nybo J."/>
            <person name="Theobald S."/>
            <person name="Brandl J."/>
            <person name="Frisvad J.C."/>
            <person name="Nielsen K.F."/>
            <person name="Lyhne E.K."/>
            <person name="Kogle M.E."/>
            <person name="Kuo A."/>
            <person name="Riley R."/>
            <person name="Clum A."/>
            <person name="Nolan M."/>
            <person name="Lipzen A."/>
            <person name="Salamov A."/>
            <person name="Henrissat B."/>
            <person name="Wiebenga A."/>
            <person name="De vries R.P."/>
            <person name="Grigoriev I.V."/>
            <person name="Mortensen U.H."/>
            <person name="Andersen M.R."/>
            <person name="Baker S.E."/>
        </authorList>
    </citation>
    <scope>NUCLEOTIDE SEQUENCE</scope>
    <source>
        <strain evidence="1">CBS 621.78</strain>
    </source>
</reference>
<keyword evidence="2" id="KW-1185">Reference proteome</keyword>
<gene>
    <name evidence="1" type="ORF">BO95DRAFT_284575</name>
</gene>
<dbReference type="Proteomes" id="UP000249057">
    <property type="component" value="Unassembled WGS sequence"/>
</dbReference>
<protein>
    <submittedName>
        <fullName evidence="1">Uncharacterized protein</fullName>
    </submittedName>
</protein>
<proteinExistence type="predicted"/>
<organism evidence="1 2">
    <name type="scientific">Aspergillus brunneoviolaceus CBS 621.78</name>
    <dbReference type="NCBI Taxonomy" id="1450534"/>
    <lineage>
        <taxon>Eukaryota</taxon>
        <taxon>Fungi</taxon>
        <taxon>Dikarya</taxon>
        <taxon>Ascomycota</taxon>
        <taxon>Pezizomycotina</taxon>
        <taxon>Eurotiomycetes</taxon>
        <taxon>Eurotiomycetidae</taxon>
        <taxon>Eurotiales</taxon>
        <taxon>Aspergillaceae</taxon>
        <taxon>Aspergillus</taxon>
        <taxon>Aspergillus subgen. Circumdati</taxon>
    </lineage>
</organism>
<accession>A0ACD1GJL1</accession>
<dbReference type="EMBL" id="KZ825318">
    <property type="protein sequence ID" value="RAH49437.1"/>
    <property type="molecule type" value="Genomic_DNA"/>
</dbReference>
<evidence type="ECO:0000313" key="2">
    <source>
        <dbReference type="Proteomes" id="UP000249057"/>
    </source>
</evidence>
<sequence>MFLKSTAQSLKSVPLARSCCTVCPIWVGPILFKPVPTLVWLGCFTVLLFAVGR</sequence>